<proteinExistence type="predicted"/>
<dbReference type="AlphaFoldDB" id="A0AAP8SNM1"/>
<dbReference type="RefSeq" id="WP_084199556.1">
    <property type="nucleotide sequence ID" value="NZ_BMYL01000002.1"/>
</dbReference>
<evidence type="ECO:0000313" key="1">
    <source>
        <dbReference type="EMBL" id="PLW86775.1"/>
    </source>
</evidence>
<organism evidence="1 2">
    <name type="scientific">Halioglobus japonicus</name>
    <dbReference type="NCBI Taxonomy" id="930805"/>
    <lineage>
        <taxon>Bacteria</taxon>
        <taxon>Pseudomonadati</taxon>
        <taxon>Pseudomonadota</taxon>
        <taxon>Gammaproteobacteria</taxon>
        <taxon>Cellvibrionales</taxon>
        <taxon>Halieaceae</taxon>
        <taxon>Halioglobus</taxon>
    </lineage>
</organism>
<reference evidence="1 2" key="1">
    <citation type="submission" date="2018-01" db="EMBL/GenBank/DDBJ databases">
        <title>The draft genome sequence of Halioglobus japonicus S1-36.</title>
        <authorList>
            <person name="Du Z.-J."/>
            <person name="Shi M.-J."/>
        </authorList>
    </citation>
    <scope>NUCLEOTIDE SEQUENCE [LARGE SCALE GENOMIC DNA]</scope>
    <source>
        <strain evidence="1 2">S1-36</strain>
    </source>
</reference>
<evidence type="ECO:0000313" key="2">
    <source>
        <dbReference type="Proteomes" id="UP000235162"/>
    </source>
</evidence>
<sequence length="151" mass="17030">MEIFLIIFVIAVALAPLTHFIPSKRQRQVAGMREYAAVHGLFVEFRDLPGSDRVLPGQARRPEQIIYYGRRLPASRGEPRSRLAWRIEEGEWRGVGHRQPPPEQTALLPAEILALSQEEGSCGIYWSEPEEQGQVEQIVTALEAWSEALSA</sequence>
<dbReference type="Proteomes" id="UP000235162">
    <property type="component" value="Unassembled WGS sequence"/>
</dbReference>
<comment type="caution">
    <text evidence="1">The sequence shown here is derived from an EMBL/GenBank/DDBJ whole genome shotgun (WGS) entry which is preliminary data.</text>
</comment>
<accession>A0AAP8SNM1</accession>
<dbReference type="EMBL" id="PKUR01000002">
    <property type="protein sequence ID" value="PLW86775.1"/>
    <property type="molecule type" value="Genomic_DNA"/>
</dbReference>
<gene>
    <name evidence="1" type="ORF">C0029_10360</name>
</gene>
<name>A0AAP8SNM1_9GAMM</name>
<keyword evidence="2" id="KW-1185">Reference proteome</keyword>
<protein>
    <submittedName>
        <fullName evidence="1">Uncharacterized protein</fullName>
    </submittedName>
</protein>